<gene>
    <name evidence="1" type="ORF">P775_20390</name>
</gene>
<comment type="caution">
    <text evidence="1">The sequence shown here is derived from an EMBL/GenBank/DDBJ whole genome shotgun (WGS) entry which is preliminary data.</text>
</comment>
<evidence type="ECO:0000313" key="1">
    <source>
        <dbReference type="EMBL" id="PIL18311.1"/>
    </source>
</evidence>
<proteinExistence type="predicted"/>
<dbReference type="EMBL" id="AWWI01000126">
    <property type="protein sequence ID" value="PIL18311.1"/>
    <property type="molecule type" value="Genomic_DNA"/>
</dbReference>
<dbReference type="OrthoDB" id="7861818at2"/>
<dbReference type="RefSeq" id="WP_099912551.1">
    <property type="nucleotide sequence ID" value="NZ_AWWI01000126.1"/>
</dbReference>
<reference evidence="1 2" key="1">
    <citation type="submission" date="2013-09" db="EMBL/GenBank/DDBJ databases">
        <title>Genome sequencing of Phaeobacter antarcticus sp. nov. SM1211.</title>
        <authorList>
            <person name="Zhang X.-Y."/>
            <person name="Liu C."/>
            <person name="Chen X.-L."/>
            <person name="Xie B.-B."/>
            <person name="Qin Q.-L."/>
            <person name="Rong J.-C."/>
            <person name="Zhang Y.-Z."/>
        </authorList>
    </citation>
    <scope>NUCLEOTIDE SEQUENCE [LARGE SCALE GENOMIC DNA]</scope>
    <source>
        <strain evidence="1 2">SM1211</strain>
    </source>
</reference>
<dbReference type="Proteomes" id="UP000231259">
    <property type="component" value="Unassembled WGS sequence"/>
</dbReference>
<evidence type="ECO:0000313" key="2">
    <source>
        <dbReference type="Proteomes" id="UP000231259"/>
    </source>
</evidence>
<organism evidence="1 2">
    <name type="scientific">Puniceibacterium antarcticum</name>
    <dbReference type="NCBI Taxonomy" id="1206336"/>
    <lineage>
        <taxon>Bacteria</taxon>
        <taxon>Pseudomonadati</taxon>
        <taxon>Pseudomonadota</taxon>
        <taxon>Alphaproteobacteria</taxon>
        <taxon>Rhodobacterales</taxon>
        <taxon>Paracoccaceae</taxon>
        <taxon>Puniceibacterium</taxon>
    </lineage>
</organism>
<accession>A0A2G8RA41</accession>
<dbReference type="AlphaFoldDB" id="A0A2G8RA41"/>
<protein>
    <submittedName>
        <fullName evidence="1">Uncharacterized protein</fullName>
    </submittedName>
</protein>
<sequence>MKHAFFTPSDARPLALSDLRLAESRLVLMLRLWREGEAGQAQVWNGLCAVLGSNRARNCLAAFEDVQRLLRRHGWRALSVLPSEVCRLSEDEAAFARFVLTATEQDRDVAYLDASFLVSPAGILPLILAASRLGLPLLCEESRCRLHEAMRPV</sequence>
<name>A0A2G8RA41_9RHOB</name>
<keyword evidence="2" id="KW-1185">Reference proteome</keyword>